<evidence type="ECO:0000313" key="1">
    <source>
        <dbReference type="EMBL" id="KAB0570582.1"/>
    </source>
</evidence>
<organism evidence="1">
    <name type="scientific">Brucella pituitosa</name>
    <dbReference type="NCBI Taxonomy" id="571256"/>
    <lineage>
        <taxon>Bacteria</taxon>
        <taxon>Pseudomonadati</taxon>
        <taxon>Pseudomonadota</taxon>
        <taxon>Alphaproteobacteria</taxon>
        <taxon>Hyphomicrobiales</taxon>
        <taxon>Brucellaceae</taxon>
        <taxon>Brucella/Ochrobactrum group</taxon>
        <taxon>Brucella</taxon>
    </lineage>
</organism>
<reference evidence="1" key="1">
    <citation type="submission" date="2019-09" db="EMBL/GenBank/DDBJ databases">
        <title>Draft genome sequences of 48 bacterial type strains from the CCUG.</title>
        <authorList>
            <person name="Tunovic T."/>
            <person name="Pineiro-Iglesias B."/>
            <person name="Unosson C."/>
            <person name="Inganas E."/>
            <person name="Ohlen M."/>
            <person name="Cardew S."/>
            <person name="Jensie-Markopoulos S."/>
            <person name="Salva-Serra F."/>
            <person name="Jaen-Luchoro D."/>
            <person name="Karlsson R."/>
            <person name="Svensson-Stadler L."/>
            <person name="Chun J."/>
            <person name="Moore E."/>
        </authorList>
    </citation>
    <scope>NUCLEOTIDE SEQUENCE</scope>
    <source>
        <strain evidence="1">CCUG 50899</strain>
    </source>
</reference>
<dbReference type="AlphaFoldDB" id="A0A643EYN6"/>
<protein>
    <submittedName>
        <fullName evidence="1">DUF3168 domain-containing protein</fullName>
    </submittedName>
</protein>
<dbReference type="Pfam" id="PF11367">
    <property type="entry name" value="Tail_completion_gp17"/>
    <property type="match status" value="1"/>
</dbReference>
<name>A0A643EYN6_9HYPH</name>
<proteinExistence type="predicted"/>
<dbReference type="InterPro" id="IPR053745">
    <property type="entry name" value="Viral_Tail_Comp_sf"/>
</dbReference>
<gene>
    <name evidence="1" type="ORF">F7Q93_15185</name>
</gene>
<dbReference type="RefSeq" id="WP_128094005.1">
    <property type="nucleotide sequence ID" value="NZ_JBHEEN010000006.1"/>
</dbReference>
<sequence length="129" mass="14399">MSEPSYALQVAIVRELDNKTAAGPAVFDKVTPGIFPRISIGSGQVLPDDVDCVDGFDVYFQIDCWSDEENYKEVKLIAGEVWQLLHKKDVPVSGFNLIDLRIESTDFSRDDVQGVNRARMAVKAYMEAL</sequence>
<dbReference type="EMBL" id="VZPE01000006">
    <property type="protein sequence ID" value="KAB0570582.1"/>
    <property type="molecule type" value="Genomic_DNA"/>
</dbReference>
<dbReference type="InterPro" id="IPR021508">
    <property type="entry name" value="Gp17-like"/>
</dbReference>
<comment type="caution">
    <text evidence="1">The sequence shown here is derived from an EMBL/GenBank/DDBJ whole genome shotgun (WGS) entry which is preliminary data.</text>
</comment>
<accession>A0A643EYN6</accession>
<dbReference type="Gene3D" id="3.30.2000.30">
    <property type="match status" value="1"/>
</dbReference>